<dbReference type="Proteomes" id="UP001164459">
    <property type="component" value="Chromosome"/>
</dbReference>
<keyword evidence="2" id="KW-0732">Signal</keyword>
<feature type="signal peptide" evidence="2">
    <location>
        <begin position="1"/>
        <end position="32"/>
    </location>
</feature>
<organism evidence="3 4">
    <name type="scientific">Nannocystis punicea</name>
    <dbReference type="NCBI Taxonomy" id="2995304"/>
    <lineage>
        <taxon>Bacteria</taxon>
        <taxon>Pseudomonadati</taxon>
        <taxon>Myxococcota</taxon>
        <taxon>Polyangia</taxon>
        <taxon>Nannocystales</taxon>
        <taxon>Nannocystaceae</taxon>
        <taxon>Nannocystis</taxon>
    </lineage>
</organism>
<dbReference type="EMBL" id="CP114040">
    <property type="protein sequence ID" value="WAS91008.1"/>
    <property type="molecule type" value="Genomic_DNA"/>
</dbReference>
<feature type="compositionally biased region" description="Gly residues" evidence="1">
    <location>
        <begin position="314"/>
        <end position="332"/>
    </location>
</feature>
<keyword evidence="4" id="KW-1185">Reference proteome</keyword>
<dbReference type="RefSeq" id="WP_269033354.1">
    <property type="nucleotide sequence ID" value="NZ_CP114040.1"/>
</dbReference>
<evidence type="ECO:0000313" key="4">
    <source>
        <dbReference type="Proteomes" id="UP001164459"/>
    </source>
</evidence>
<reference evidence="3" key="1">
    <citation type="submission" date="2022-11" db="EMBL/GenBank/DDBJ databases">
        <title>Minimal conservation of predation-associated metabolite biosynthetic gene clusters underscores biosynthetic potential of Myxococcota including descriptions for ten novel species: Archangium lansinium sp. nov., Myxococcus landrumus sp. nov., Nannocystis bai.</title>
        <authorList>
            <person name="Ahearne A."/>
            <person name="Stevens C."/>
            <person name="Dowd S."/>
        </authorList>
    </citation>
    <scope>NUCLEOTIDE SEQUENCE</scope>
    <source>
        <strain evidence="3">Fl3</strain>
    </source>
</reference>
<feature type="region of interest" description="Disordered" evidence="1">
    <location>
        <begin position="259"/>
        <end position="336"/>
    </location>
</feature>
<feature type="compositionally biased region" description="Low complexity" evidence="1">
    <location>
        <begin position="296"/>
        <end position="313"/>
    </location>
</feature>
<sequence>MLKTSRFRRLLEATALIGACALSGLLARPAEACAPPDPGLERSVPEDGDTYPGNAALLFDGFAISLGGVTVTVDGEPAALVPAPFDDVAPGLAVLVEPTPMEGQTVVVSGSFCGDECEPVTITYTAGPHDLSAPQPLVDSTFFAVYDHSDFVSSGGDCMSDSDLTLYVHLTQTHPEPGQPSLFTIAWDPDGEGDLGFRRTVLVEAGAEVVPLSLVTEQLGGADPVNDVCLEVTAFDAAGNAAEPFELCPACFARADGLGPDVDTPPEPDWTEADGVPGSPCAGEVPQTTGEETGNDTAPTTGGSDTSGDSTGDGSEGTGDSGGATGGDGGDQGCACSSNGGDPGDAGRFLLFVLGLGLAFIKRRS</sequence>
<gene>
    <name evidence="3" type="ORF">O0S08_32875</name>
</gene>
<feature type="chain" id="PRO_5046919636" evidence="2">
    <location>
        <begin position="33"/>
        <end position="365"/>
    </location>
</feature>
<proteinExistence type="predicted"/>
<dbReference type="InterPro" id="IPR024038">
    <property type="entry name" value="MYXO-CTERM"/>
</dbReference>
<evidence type="ECO:0000256" key="2">
    <source>
        <dbReference type="SAM" id="SignalP"/>
    </source>
</evidence>
<name>A0ABY7GVM1_9BACT</name>
<evidence type="ECO:0000256" key="1">
    <source>
        <dbReference type="SAM" id="MobiDB-lite"/>
    </source>
</evidence>
<accession>A0ABY7GVM1</accession>
<dbReference type="NCBIfam" id="TIGR03901">
    <property type="entry name" value="MYXO-CTERM"/>
    <property type="match status" value="1"/>
</dbReference>
<protein>
    <submittedName>
        <fullName evidence="3">MYXO-CTERM sorting domain-containing protein</fullName>
    </submittedName>
</protein>
<evidence type="ECO:0000313" key="3">
    <source>
        <dbReference type="EMBL" id="WAS91008.1"/>
    </source>
</evidence>